<protein>
    <recommendedName>
        <fullName evidence="1">YopX protein domain-containing protein</fullName>
    </recommendedName>
</protein>
<gene>
    <name evidence="2" type="ORF">LS74_009360</name>
</gene>
<proteinExistence type="predicted"/>
<organism evidence="2 3">
    <name type="scientific">Helicobacter magdeburgensis</name>
    <dbReference type="NCBI Taxonomy" id="471858"/>
    <lineage>
        <taxon>Bacteria</taxon>
        <taxon>Pseudomonadati</taxon>
        <taxon>Campylobacterota</taxon>
        <taxon>Epsilonproteobacteria</taxon>
        <taxon>Campylobacterales</taxon>
        <taxon>Helicobacteraceae</taxon>
        <taxon>Helicobacter</taxon>
    </lineage>
</organism>
<keyword evidence="3" id="KW-1185">Reference proteome</keyword>
<evidence type="ECO:0000259" key="1">
    <source>
        <dbReference type="Pfam" id="PF09643"/>
    </source>
</evidence>
<evidence type="ECO:0000313" key="2">
    <source>
        <dbReference type="EMBL" id="TLD91307.1"/>
    </source>
</evidence>
<reference evidence="2 3" key="1">
    <citation type="journal article" date="2014" name="Genome Announc.">
        <title>Draft genome sequences of eight enterohepatic helicobacter species isolated from both laboratory and wild rodents.</title>
        <authorList>
            <person name="Sheh A."/>
            <person name="Shen Z."/>
            <person name="Fox J.G."/>
        </authorList>
    </citation>
    <scope>NUCLEOTIDE SEQUENCE [LARGE SCALE GENOMIC DNA]</scope>
    <source>
        <strain evidence="2 3">MIT 96-1001</strain>
    </source>
</reference>
<name>A0A4U8SYK2_9HELI</name>
<evidence type="ECO:0000313" key="3">
    <source>
        <dbReference type="Proteomes" id="UP000029921"/>
    </source>
</evidence>
<feature type="domain" description="YopX protein" evidence="1">
    <location>
        <begin position="8"/>
        <end position="174"/>
    </location>
</feature>
<accession>A0A4U8SYK2</accession>
<sequence>MKLADFDYRIWDTENRKYVNENYAKNYHCVGIVKWFENFLGETQDFNKNEFFGFQFFNRHESGCGGFNATENAEIELWTGIRDKNGKKIYDGDIVLIQENKEAEFFPLYLDDKHRKRDIKFLISQPFIIKLTELEPFVFDAYDIATQGIAYPLEKIRDFVFEVVGNIHENADLLGKDKE</sequence>
<dbReference type="RefSeq" id="WP_138129078.1">
    <property type="nucleotide sequence ID" value="NZ_JRPE02000017.1"/>
</dbReference>
<dbReference type="Proteomes" id="UP000029921">
    <property type="component" value="Unassembled WGS sequence"/>
</dbReference>
<dbReference type="EMBL" id="JRPE02000017">
    <property type="protein sequence ID" value="TLD91307.1"/>
    <property type="molecule type" value="Genomic_DNA"/>
</dbReference>
<dbReference type="SUPFAM" id="SSF159006">
    <property type="entry name" value="YopX-like"/>
    <property type="match status" value="1"/>
</dbReference>
<dbReference type="AlphaFoldDB" id="A0A4U8SYK2"/>
<dbReference type="Pfam" id="PF09643">
    <property type="entry name" value="YopX"/>
    <property type="match status" value="1"/>
</dbReference>
<comment type="caution">
    <text evidence="2">The sequence shown here is derived from an EMBL/GenBank/DDBJ whole genome shotgun (WGS) entry which is preliminary data.</text>
</comment>
<dbReference type="InterPro" id="IPR023385">
    <property type="entry name" value="YopX-like_C"/>
</dbReference>
<dbReference type="InterPro" id="IPR019096">
    <property type="entry name" value="YopX_protein"/>
</dbReference>
<dbReference type="Gene3D" id="2.30.30.290">
    <property type="entry name" value="YopX-like domains"/>
    <property type="match status" value="1"/>
</dbReference>